<dbReference type="OrthoDB" id="8264807at2"/>
<feature type="compositionally biased region" description="Low complexity" evidence="1">
    <location>
        <begin position="263"/>
        <end position="310"/>
    </location>
</feature>
<proteinExistence type="predicted"/>
<reference evidence="3 4" key="1">
    <citation type="submission" date="2016-03" db="EMBL/GenBank/DDBJ databases">
        <title>Microsymbionts genomes from the relict species Vavilovia formosa (Stev.) Fed.</title>
        <authorList>
            <person name="Kopat V."/>
            <person name="Chirak E."/>
            <person name="Kimeklis A."/>
            <person name="Andronov E."/>
        </authorList>
    </citation>
    <scope>NUCLEOTIDE SEQUENCE [LARGE SCALE GENOMIC DNA]</scope>
    <source>
        <strain evidence="3 4">Vaf07</strain>
    </source>
</reference>
<feature type="transmembrane region" description="Helical" evidence="2">
    <location>
        <begin position="20"/>
        <end position="39"/>
    </location>
</feature>
<evidence type="ECO:0000313" key="4">
    <source>
        <dbReference type="Proteomes" id="UP000076574"/>
    </source>
</evidence>
<dbReference type="STRING" id="943830.A4A58_21155"/>
<protein>
    <submittedName>
        <fullName evidence="3">Uncharacterized protein</fullName>
    </submittedName>
</protein>
<evidence type="ECO:0000256" key="2">
    <source>
        <dbReference type="SAM" id="Phobius"/>
    </source>
</evidence>
<evidence type="ECO:0000313" key="3">
    <source>
        <dbReference type="EMBL" id="KZD24843.1"/>
    </source>
</evidence>
<feature type="region of interest" description="Disordered" evidence="1">
    <location>
        <begin position="237"/>
        <end position="317"/>
    </location>
</feature>
<comment type="caution">
    <text evidence="3">The sequence shown here is derived from an EMBL/GenBank/DDBJ whole genome shotgun (WGS) entry which is preliminary data.</text>
</comment>
<dbReference type="AlphaFoldDB" id="A0A164AI08"/>
<evidence type="ECO:0000256" key="1">
    <source>
        <dbReference type="SAM" id="MobiDB-lite"/>
    </source>
</evidence>
<dbReference type="RefSeq" id="WP_068730673.1">
    <property type="nucleotide sequence ID" value="NZ_LVYV01000002.1"/>
</dbReference>
<feature type="compositionally biased region" description="Low complexity" evidence="1">
    <location>
        <begin position="244"/>
        <end position="254"/>
    </location>
</feature>
<keyword evidence="2" id="KW-0472">Membrane</keyword>
<sequence length="317" mass="32242">MNGVWANSLDQIWRAPTLPMWLALAASIFFALIVLATLLRAEKSVANGALTVITLLAIGVAAAATLRKSETAGQDASHAAVAAPQVNASLPALSCLDDLAGDMVLAGCEKVLFGSADSVAAAVSASAAQINRLTSYGDVAAANKSMMPELAGLRRAVERDRYGLIAYVLQSRDRCMPESCAAYAALTDHKRIAANMEERTYEGLVTRYAPGWNAPPAAAAAATGALAGLPASVPTGKPTTADFPSSSSIPPISIMTETPVKPPAAANAQAPAPRAATATPPPAAAKKQPAPKTAARPQAPAAPAPVQLAPEAPPADN</sequence>
<feature type="transmembrane region" description="Helical" evidence="2">
    <location>
        <begin position="46"/>
        <end position="66"/>
    </location>
</feature>
<keyword evidence="2" id="KW-0812">Transmembrane</keyword>
<gene>
    <name evidence="3" type="ORF">A4A58_21155</name>
</gene>
<name>A0A164AI08_9BRAD</name>
<dbReference type="Proteomes" id="UP000076574">
    <property type="component" value="Unassembled WGS sequence"/>
</dbReference>
<accession>A0A164AI08</accession>
<keyword evidence="2" id="KW-1133">Transmembrane helix</keyword>
<dbReference type="EMBL" id="LVYV01000002">
    <property type="protein sequence ID" value="KZD24843.1"/>
    <property type="molecule type" value="Genomic_DNA"/>
</dbReference>
<organism evidence="3 4">
    <name type="scientific">Tardiphaga robiniae</name>
    <dbReference type="NCBI Taxonomy" id="943830"/>
    <lineage>
        <taxon>Bacteria</taxon>
        <taxon>Pseudomonadati</taxon>
        <taxon>Pseudomonadota</taxon>
        <taxon>Alphaproteobacteria</taxon>
        <taxon>Hyphomicrobiales</taxon>
        <taxon>Nitrobacteraceae</taxon>
        <taxon>Tardiphaga</taxon>
    </lineage>
</organism>
<keyword evidence="4" id="KW-1185">Reference proteome</keyword>